<dbReference type="Proteomes" id="UP000799538">
    <property type="component" value="Unassembled WGS sequence"/>
</dbReference>
<feature type="transmembrane region" description="Helical" evidence="5">
    <location>
        <begin position="214"/>
        <end position="234"/>
    </location>
</feature>
<gene>
    <name evidence="6" type="ORF">BDZ85DRAFT_271654</name>
</gene>
<keyword evidence="2 5" id="KW-0812">Transmembrane</keyword>
<feature type="transmembrane region" description="Helical" evidence="5">
    <location>
        <begin position="254"/>
        <end position="279"/>
    </location>
</feature>
<dbReference type="GO" id="GO:0005886">
    <property type="term" value="C:plasma membrane"/>
    <property type="evidence" value="ECO:0007669"/>
    <property type="project" value="TreeGrafter"/>
</dbReference>
<dbReference type="EMBL" id="ML992502">
    <property type="protein sequence ID" value="KAF2226233.1"/>
    <property type="molecule type" value="Genomic_DNA"/>
</dbReference>
<protein>
    <submittedName>
        <fullName evidence="6">RTA1 like protein-domain-containing protein</fullName>
    </submittedName>
</protein>
<evidence type="ECO:0000313" key="6">
    <source>
        <dbReference type="EMBL" id="KAF2226233.1"/>
    </source>
</evidence>
<keyword evidence="3 5" id="KW-1133">Transmembrane helix</keyword>
<proteinExistence type="predicted"/>
<organism evidence="6 7">
    <name type="scientific">Elsinoe ampelina</name>
    <dbReference type="NCBI Taxonomy" id="302913"/>
    <lineage>
        <taxon>Eukaryota</taxon>
        <taxon>Fungi</taxon>
        <taxon>Dikarya</taxon>
        <taxon>Ascomycota</taxon>
        <taxon>Pezizomycotina</taxon>
        <taxon>Dothideomycetes</taxon>
        <taxon>Dothideomycetidae</taxon>
        <taxon>Myriangiales</taxon>
        <taxon>Elsinoaceae</taxon>
        <taxon>Elsinoe</taxon>
    </lineage>
</organism>
<reference evidence="7" key="1">
    <citation type="journal article" date="2020" name="Stud. Mycol.">
        <title>101 Dothideomycetes genomes: A test case for predicting lifestyles and emergence of pathogens.</title>
        <authorList>
            <person name="Haridas S."/>
            <person name="Albert R."/>
            <person name="Binder M."/>
            <person name="Bloem J."/>
            <person name="LaButti K."/>
            <person name="Salamov A."/>
            <person name="Andreopoulos B."/>
            <person name="Baker S."/>
            <person name="Barry K."/>
            <person name="Bills G."/>
            <person name="Bluhm B."/>
            <person name="Cannon C."/>
            <person name="Castanera R."/>
            <person name="Culley D."/>
            <person name="Daum C."/>
            <person name="Ezra D."/>
            <person name="Gonzalez J."/>
            <person name="Henrissat B."/>
            <person name="Kuo A."/>
            <person name="Liang C."/>
            <person name="Lipzen A."/>
            <person name="Lutzoni F."/>
            <person name="Magnuson J."/>
            <person name="Mondo S."/>
            <person name="Nolan M."/>
            <person name="Ohm R."/>
            <person name="Pangilinan J."/>
            <person name="Park H.-J."/>
            <person name="Ramirez L."/>
            <person name="Alfaro M."/>
            <person name="Sun H."/>
            <person name="Tritt A."/>
            <person name="Yoshinaga Y."/>
            <person name="Zwiers L.-H."/>
            <person name="Turgeon B."/>
            <person name="Goodwin S."/>
            <person name="Spatafora J."/>
            <person name="Crous P."/>
            <person name="Grigoriev I."/>
        </authorList>
    </citation>
    <scope>NUCLEOTIDE SEQUENCE [LARGE SCALE GENOMIC DNA]</scope>
    <source>
        <strain evidence="7">CECT 20119</strain>
    </source>
</reference>
<evidence type="ECO:0000256" key="4">
    <source>
        <dbReference type="ARBA" id="ARBA00023136"/>
    </source>
</evidence>
<dbReference type="GO" id="GO:0000324">
    <property type="term" value="C:fungal-type vacuole"/>
    <property type="evidence" value="ECO:0007669"/>
    <property type="project" value="TreeGrafter"/>
</dbReference>
<name>A0A6A6GLJ6_9PEZI</name>
<sequence>MSDAYDACTSVSDACLVEATVYGYTPSLPANALFLALSALCALVQLFLGIRHRTWSYMTGLLLGCITQSIGYVGRVMMHSNPWDENAFTIQITCLILGPAFISASVYLTLKHFALALGREKSLLRPEWYTWVFITADIVSIVLQAVGGALASSAETEVESDRGGNIMLAGIAWQVVSLAAFGVLGLLYAFRVWSRRAGMTAGQEGLVRSKRFRAFVGAVMLAYTTIMVRCIYRIPELAGGWSNELMRKELEFAVLDSAMVAIACLALTLAHPGLCFPVMGGRAKHHDEKDVELEDETGQVKASMV</sequence>
<feature type="transmembrane region" description="Helical" evidence="5">
    <location>
        <begin position="86"/>
        <end position="108"/>
    </location>
</feature>
<feature type="transmembrane region" description="Helical" evidence="5">
    <location>
        <begin position="128"/>
        <end position="151"/>
    </location>
</feature>
<evidence type="ECO:0000256" key="5">
    <source>
        <dbReference type="SAM" id="Phobius"/>
    </source>
</evidence>
<dbReference type="PANTHER" id="PTHR31465">
    <property type="entry name" value="PROTEIN RTA1-RELATED"/>
    <property type="match status" value="1"/>
</dbReference>
<feature type="transmembrane region" description="Helical" evidence="5">
    <location>
        <begin position="55"/>
        <end position="74"/>
    </location>
</feature>
<feature type="transmembrane region" description="Helical" evidence="5">
    <location>
        <begin position="171"/>
        <end position="193"/>
    </location>
</feature>
<keyword evidence="4 5" id="KW-0472">Membrane</keyword>
<keyword evidence="7" id="KW-1185">Reference proteome</keyword>
<evidence type="ECO:0000256" key="3">
    <source>
        <dbReference type="ARBA" id="ARBA00022989"/>
    </source>
</evidence>
<comment type="subcellular location">
    <subcellularLocation>
        <location evidence="1">Membrane</location>
        <topology evidence="1">Multi-pass membrane protein</topology>
    </subcellularLocation>
</comment>
<feature type="transmembrane region" description="Helical" evidence="5">
    <location>
        <begin position="28"/>
        <end position="48"/>
    </location>
</feature>
<dbReference type="InterPro" id="IPR007568">
    <property type="entry name" value="RTA1"/>
</dbReference>
<dbReference type="PANTHER" id="PTHR31465:SF8">
    <property type="entry name" value="DOMAIN PROTEIN, PUTATIVE (AFU_ORTHOLOGUE AFUA_6G14140)-RELATED"/>
    <property type="match status" value="1"/>
</dbReference>
<evidence type="ECO:0000313" key="7">
    <source>
        <dbReference type="Proteomes" id="UP000799538"/>
    </source>
</evidence>
<evidence type="ECO:0000256" key="2">
    <source>
        <dbReference type="ARBA" id="ARBA00022692"/>
    </source>
</evidence>
<evidence type="ECO:0000256" key="1">
    <source>
        <dbReference type="ARBA" id="ARBA00004141"/>
    </source>
</evidence>
<dbReference type="OrthoDB" id="4521223at2759"/>
<dbReference type="AlphaFoldDB" id="A0A6A6GLJ6"/>
<dbReference type="Pfam" id="PF04479">
    <property type="entry name" value="RTA1"/>
    <property type="match status" value="1"/>
</dbReference>
<accession>A0A6A6GLJ6</accession>